<proteinExistence type="predicted"/>
<feature type="transmembrane region" description="Helical" evidence="5">
    <location>
        <begin position="153"/>
        <end position="173"/>
    </location>
</feature>
<keyword evidence="4 5" id="KW-0472">Membrane</keyword>
<dbReference type="GO" id="GO:0005886">
    <property type="term" value="C:plasma membrane"/>
    <property type="evidence" value="ECO:0007669"/>
    <property type="project" value="InterPro"/>
</dbReference>
<dbReference type="PANTHER" id="PTHR28013:SF3">
    <property type="entry name" value="PROTEIN DCV1-RELATED"/>
    <property type="match status" value="1"/>
</dbReference>
<evidence type="ECO:0000256" key="5">
    <source>
        <dbReference type="SAM" id="Phobius"/>
    </source>
</evidence>
<dbReference type="OrthoDB" id="2354757at2759"/>
<evidence type="ECO:0000256" key="6">
    <source>
        <dbReference type="SAM" id="SignalP"/>
    </source>
</evidence>
<dbReference type="GO" id="GO:0032153">
    <property type="term" value="C:cell division site"/>
    <property type="evidence" value="ECO:0007669"/>
    <property type="project" value="TreeGrafter"/>
</dbReference>
<feature type="chain" id="PRO_5035301433" evidence="6">
    <location>
        <begin position="20"/>
        <end position="229"/>
    </location>
</feature>
<organism evidence="7 8">
    <name type="scientific">Zygosaccharomyces bailii (strain CLIB 213 / ATCC 58445 / CBS 680 / BCRC 21525 / NBRC 1098 / NCYC 1416 / NRRL Y-2227)</name>
    <dbReference type="NCBI Taxonomy" id="1333698"/>
    <lineage>
        <taxon>Eukaryota</taxon>
        <taxon>Fungi</taxon>
        <taxon>Dikarya</taxon>
        <taxon>Ascomycota</taxon>
        <taxon>Saccharomycotina</taxon>
        <taxon>Saccharomycetes</taxon>
        <taxon>Saccharomycetales</taxon>
        <taxon>Saccharomycetaceae</taxon>
        <taxon>Zygosaccharomyces</taxon>
    </lineage>
</organism>
<dbReference type="PANTHER" id="PTHR28013">
    <property type="entry name" value="PROTEIN DCV1-RELATED"/>
    <property type="match status" value="1"/>
</dbReference>
<comment type="subcellular location">
    <subcellularLocation>
        <location evidence="1">Membrane</location>
        <topology evidence="1">Multi-pass membrane protein</topology>
    </subcellularLocation>
</comment>
<evidence type="ECO:0000256" key="2">
    <source>
        <dbReference type="ARBA" id="ARBA00022692"/>
    </source>
</evidence>
<name>A0A8J2X5M0_ZYGB2</name>
<evidence type="ECO:0000313" key="7">
    <source>
        <dbReference type="EMBL" id="CDF87968.1"/>
    </source>
</evidence>
<protein>
    <submittedName>
        <fullName evidence="7">BN860_18602g1_1</fullName>
    </submittedName>
</protein>
<reference evidence="8" key="1">
    <citation type="journal article" date="2013" name="Genome Announc.">
        <title>Genome sequence of the food spoilage yeast Zygosaccharomyces bailii CLIB 213(T).</title>
        <authorList>
            <person name="Galeote V."/>
            <person name="Bigey F."/>
            <person name="Devillers H."/>
            <person name="Neuveglise C."/>
            <person name="Dequin S."/>
        </authorList>
    </citation>
    <scope>NUCLEOTIDE SEQUENCE [LARGE SCALE GENOMIC DNA]</scope>
    <source>
        <strain evidence="8">CLIB 213 / ATCC 58445 / CBS 680 / CCRC 21525 / NBRC 1098 / NCYC 1416 / NRRL Y-2227</strain>
    </source>
</reference>
<evidence type="ECO:0000256" key="4">
    <source>
        <dbReference type="ARBA" id="ARBA00023136"/>
    </source>
</evidence>
<dbReference type="AlphaFoldDB" id="A0A8J2X5M0"/>
<accession>A0A8J2X5M0</accession>
<dbReference type="InterPro" id="IPR051380">
    <property type="entry name" value="pH-response_reg_palI/RIM9"/>
</dbReference>
<evidence type="ECO:0000256" key="1">
    <source>
        <dbReference type="ARBA" id="ARBA00004141"/>
    </source>
</evidence>
<evidence type="ECO:0000313" key="8">
    <source>
        <dbReference type="Proteomes" id="UP000019375"/>
    </source>
</evidence>
<evidence type="ECO:0000256" key="3">
    <source>
        <dbReference type="ARBA" id="ARBA00022989"/>
    </source>
</evidence>
<keyword evidence="6" id="KW-0732">Signal</keyword>
<sequence>MHFAVPLCLILITVSLVFQILSLVSTPISSISLSSYSGLNYGVFGYCDESTDSCSPRKLGYTPHVELTSSGSHRQVALPSSLRFSVTKLLVVHPLSFAVTLILYSLILLMNHRHLASSTAFLLTVAFFSLPTFLFSLLCFLVDIMLFSSHLRWPGWLMLPSTILIAVCCSLIWNVRRTVSIKNYEALQEARTAASVETYSMSDWPVHEPVAPNNPLLEPEVTYTSTFVE</sequence>
<feature type="transmembrane region" description="Helical" evidence="5">
    <location>
        <begin position="121"/>
        <end position="147"/>
    </location>
</feature>
<dbReference type="Pfam" id="PF06687">
    <property type="entry name" value="SUR7"/>
    <property type="match status" value="1"/>
</dbReference>
<dbReference type="InterPro" id="IPR009571">
    <property type="entry name" value="SUR7/Rim9-like_fungi"/>
</dbReference>
<keyword evidence="3 5" id="KW-1133">Transmembrane helix</keyword>
<gene>
    <name evidence="7" type="ORF">BN860_18602g</name>
</gene>
<keyword evidence="8" id="KW-1185">Reference proteome</keyword>
<feature type="signal peptide" evidence="6">
    <location>
        <begin position="1"/>
        <end position="19"/>
    </location>
</feature>
<dbReference type="EMBL" id="HG316454">
    <property type="protein sequence ID" value="CDF87968.1"/>
    <property type="molecule type" value="Genomic_DNA"/>
</dbReference>
<feature type="transmembrane region" description="Helical" evidence="5">
    <location>
        <begin position="89"/>
        <end position="109"/>
    </location>
</feature>
<dbReference type="Proteomes" id="UP000019375">
    <property type="component" value="Unassembled WGS sequence"/>
</dbReference>
<dbReference type="GO" id="GO:0035838">
    <property type="term" value="C:growing cell tip"/>
    <property type="evidence" value="ECO:0007669"/>
    <property type="project" value="TreeGrafter"/>
</dbReference>
<keyword evidence="2 5" id="KW-0812">Transmembrane</keyword>